<comment type="caution">
    <text evidence="2">The sequence shown here is derived from an EMBL/GenBank/DDBJ whole genome shotgun (WGS) entry which is preliminary data.</text>
</comment>
<dbReference type="InterPro" id="IPR009081">
    <property type="entry name" value="PP-bd_ACP"/>
</dbReference>
<evidence type="ECO:0000313" key="2">
    <source>
        <dbReference type="EMBL" id="MDE1462519.1"/>
    </source>
</evidence>
<gene>
    <name evidence="2" type="ORF">ORQ98_11105</name>
</gene>
<sequence length="90" mass="10175">MLDENIKEKISDELLEIAEKVLFHNKQSIDIDTELFGGGSGLGSLKLIELVFAVEKKYQIEFDPKYMQGEYFSSVATLTETVLSILESKQ</sequence>
<keyword evidence="3" id="KW-1185">Reference proteome</keyword>
<dbReference type="RefSeq" id="WP_274688874.1">
    <property type="nucleotide sequence ID" value="NZ_JAPMOU010000011.1"/>
</dbReference>
<proteinExistence type="predicted"/>
<dbReference type="Proteomes" id="UP001528823">
    <property type="component" value="Unassembled WGS sequence"/>
</dbReference>
<dbReference type="EMBL" id="JAPMOU010000011">
    <property type="protein sequence ID" value="MDE1462519.1"/>
    <property type="molecule type" value="Genomic_DNA"/>
</dbReference>
<evidence type="ECO:0000259" key="1">
    <source>
        <dbReference type="PROSITE" id="PS50075"/>
    </source>
</evidence>
<protein>
    <submittedName>
        <fullName evidence="2">Phosphopantetheine-binding protein</fullName>
    </submittedName>
</protein>
<feature type="domain" description="Carrier" evidence="1">
    <location>
        <begin position="1"/>
        <end position="86"/>
    </location>
</feature>
<dbReference type="PROSITE" id="PS50075">
    <property type="entry name" value="CARRIER"/>
    <property type="match status" value="1"/>
</dbReference>
<name>A0ABT5U822_9GAMM</name>
<dbReference type="SUPFAM" id="SSF47336">
    <property type="entry name" value="ACP-like"/>
    <property type="match status" value="1"/>
</dbReference>
<organism evidence="2 3">
    <name type="scientific">Spartinivicinus poritis</name>
    <dbReference type="NCBI Taxonomy" id="2994640"/>
    <lineage>
        <taxon>Bacteria</taxon>
        <taxon>Pseudomonadati</taxon>
        <taxon>Pseudomonadota</taxon>
        <taxon>Gammaproteobacteria</taxon>
        <taxon>Oceanospirillales</taxon>
        <taxon>Zooshikellaceae</taxon>
        <taxon>Spartinivicinus</taxon>
    </lineage>
</organism>
<dbReference type="InterPro" id="IPR036736">
    <property type="entry name" value="ACP-like_sf"/>
</dbReference>
<evidence type="ECO:0000313" key="3">
    <source>
        <dbReference type="Proteomes" id="UP001528823"/>
    </source>
</evidence>
<dbReference type="Gene3D" id="1.10.1200.10">
    <property type="entry name" value="ACP-like"/>
    <property type="match status" value="1"/>
</dbReference>
<accession>A0ABT5U822</accession>
<dbReference type="Pfam" id="PF00550">
    <property type="entry name" value="PP-binding"/>
    <property type="match status" value="1"/>
</dbReference>
<reference evidence="2 3" key="1">
    <citation type="submission" date="2022-11" db="EMBL/GenBank/DDBJ databases">
        <title>Spartinivicinus poritis sp. nov., isolated from scleractinian coral Porites lutea.</title>
        <authorList>
            <person name="Zhang G."/>
            <person name="Cai L."/>
            <person name="Wei Q."/>
        </authorList>
    </citation>
    <scope>NUCLEOTIDE SEQUENCE [LARGE SCALE GENOMIC DNA]</scope>
    <source>
        <strain evidence="2 3">A2-2</strain>
    </source>
</reference>